<evidence type="ECO:0008006" key="3">
    <source>
        <dbReference type="Google" id="ProtNLM"/>
    </source>
</evidence>
<protein>
    <recommendedName>
        <fullName evidence="3">TetR family transcriptional regulator</fullName>
    </recommendedName>
</protein>
<sequence length="109" mass="12056">MALTFMDAYTLWRRTPFPSGGTPQDLKLTYADLAEADEYVTTVIRFVERGIFKPSPSDVLSFIDELMERIDQIGLVSSGKDLEVVRAQHAYAALLGLVYGLFLEAAPPG</sequence>
<evidence type="ECO:0000313" key="2">
    <source>
        <dbReference type="Proteomes" id="UP001500751"/>
    </source>
</evidence>
<accession>A0ABN2UIB6</accession>
<reference evidence="1 2" key="1">
    <citation type="journal article" date="2019" name="Int. J. Syst. Evol. Microbiol.">
        <title>The Global Catalogue of Microorganisms (GCM) 10K type strain sequencing project: providing services to taxonomists for standard genome sequencing and annotation.</title>
        <authorList>
            <consortium name="The Broad Institute Genomics Platform"/>
            <consortium name="The Broad Institute Genome Sequencing Center for Infectious Disease"/>
            <person name="Wu L."/>
            <person name="Ma J."/>
        </authorList>
    </citation>
    <scope>NUCLEOTIDE SEQUENCE [LARGE SCALE GENOMIC DNA]</scope>
    <source>
        <strain evidence="1 2">JCM 16014</strain>
    </source>
</reference>
<organism evidence="1 2">
    <name type="scientific">Catenulispora yoronensis</name>
    <dbReference type="NCBI Taxonomy" id="450799"/>
    <lineage>
        <taxon>Bacteria</taxon>
        <taxon>Bacillati</taxon>
        <taxon>Actinomycetota</taxon>
        <taxon>Actinomycetes</taxon>
        <taxon>Catenulisporales</taxon>
        <taxon>Catenulisporaceae</taxon>
        <taxon>Catenulispora</taxon>
    </lineage>
</organism>
<name>A0ABN2UIB6_9ACTN</name>
<evidence type="ECO:0000313" key="1">
    <source>
        <dbReference type="EMBL" id="GAA2038306.1"/>
    </source>
</evidence>
<comment type="caution">
    <text evidence="1">The sequence shown here is derived from an EMBL/GenBank/DDBJ whole genome shotgun (WGS) entry which is preliminary data.</text>
</comment>
<dbReference type="EMBL" id="BAAAQN010000026">
    <property type="protein sequence ID" value="GAA2038306.1"/>
    <property type="molecule type" value="Genomic_DNA"/>
</dbReference>
<gene>
    <name evidence="1" type="ORF">GCM10009839_44750</name>
</gene>
<dbReference type="Proteomes" id="UP001500751">
    <property type="component" value="Unassembled WGS sequence"/>
</dbReference>
<proteinExistence type="predicted"/>
<keyword evidence="2" id="KW-1185">Reference proteome</keyword>
<dbReference type="RefSeq" id="WP_344667581.1">
    <property type="nucleotide sequence ID" value="NZ_BAAAQN010000026.1"/>
</dbReference>